<reference evidence="2 3" key="1">
    <citation type="submission" date="2019-02" db="EMBL/GenBank/DDBJ databases">
        <title>Emended description of the genus Rhodopseudomonas and description of Rhodopseudomonas albus sp. nov., a non-phototrophic, heavy-metal-tolerant bacterium isolated from garden soil.</title>
        <authorList>
            <person name="Bao Z."/>
            <person name="Cao W.W."/>
            <person name="Sato Y."/>
            <person name="Nishizawa T."/>
            <person name="Zhao J."/>
            <person name="Guo Y."/>
            <person name="Ohta H."/>
        </authorList>
    </citation>
    <scope>NUCLEOTIDE SEQUENCE [LARGE SCALE GENOMIC DNA]</scope>
    <source>
        <strain evidence="2 3">SK50-23</strain>
    </source>
</reference>
<organism evidence="2 3">
    <name type="scientific">Tardiphaga alba</name>
    <dbReference type="NCBI Taxonomy" id="340268"/>
    <lineage>
        <taxon>Bacteria</taxon>
        <taxon>Pseudomonadati</taxon>
        <taxon>Pseudomonadota</taxon>
        <taxon>Alphaproteobacteria</taxon>
        <taxon>Hyphomicrobiales</taxon>
        <taxon>Nitrobacteraceae</taxon>
        <taxon>Tardiphaga</taxon>
    </lineage>
</organism>
<dbReference type="RefSeq" id="WP_211912075.1">
    <property type="nucleotide sequence ID" value="NZ_CP036498.1"/>
</dbReference>
<keyword evidence="3" id="KW-1185">Reference proteome</keyword>
<dbReference type="CDD" id="cd06989">
    <property type="entry name" value="cupin_DRT102"/>
    <property type="match status" value="1"/>
</dbReference>
<dbReference type="EMBL" id="CP036498">
    <property type="protein sequence ID" value="QUS38537.1"/>
    <property type="molecule type" value="Genomic_DNA"/>
</dbReference>
<evidence type="ECO:0000259" key="1">
    <source>
        <dbReference type="Pfam" id="PF12973"/>
    </source>
</evidence>
<name>A0ABX8A547_9BRAD</name>
<feature type="domain" description="ChrR-like cupin" evidence="1">
    <location>
        <begin position="36"/>
        <end position="148"/>
    </location>
</feature>
<evidence type="ECO:0000313" key="3">
    <source>
        <dbReference type="Proteomes" id="UP000682843"/>
    </source>
</evidence>
<sequence length="163" mass="17397">MDKRILIAGAAAGVLSAVGMLMLDRIGKSHAASDHHTTVQADALTWIAPAAYAKGSQFTVVKGDPTKEGMYVVRLKVPAGFRIPAHTHPNDENVTVLSGVFQIGTGDKLDEKKVETVKAGGYSYVAKGMTHYALFPEETVIQLHGVGPQGITYVDPADDPRKK</sequence>
<gene>
    <name evidence="2" type="ORF">RPMA_06590</name>
</gene>
<dbReference type="InterPro" id="IPR011051">
    <property type="entry name" value="RmlC_Cupin_sf"/>
</dbReference>
<dbReference type="Gene3D" id="2.60.120.10">
    <property type="entry name" value="Jelly Rolls"/>
    <property type="match status" value="1"/>
</dbReference>
<evidence type="ECO:0000313" key="2">
    <source>
        <dbReference type="EMBL" id="QUS38537.1"/>
    </source>
</evidence>
<dbReference type="InterPro" id="IPR025979">
    <property type="entry name" value="ChrR-like_cupin_dom"/>
</dbReference>
<dbReference type="SUPFAM" id="SSF51182">
    <property type="entry name" value="RmlC-like cupins"/>
    <property type="match status" value="1"/>
</dbReference>
<accession>A0ABX8A547</accession>
<dbReference type="InterPro" id="IPR014710">
    <property type="entry name" value="RmlC-like_jellyroll"/>
</dbReference>
<dbReference type="Pfam" id="PF12973">
    <property type="entry name" value="Cupin_7"/>
    <property type="match status" value="1"/>
</dbReference>
<dbReference type="Proteomes" id="UP000682843">
    <property type="component" value="Chromosome"/>
</dbReference>
<proteinExistence type="predicted"/>
<protein>
    <submittedName>
        <fullName evidence="2">DUF4437 domain-containing protein</fullName>
    </submittedName>
</protein>